<feature type="compositionally biased region" description="Acidic residues" evidence="1">
    <location>
        <begin position="1"/>
        <end position="16"/>
    </location>
</feature>
<evidence type="ECO:0000313" key="4">
    <source>
        <dbReference type="Proteomes" id="UP000198362"/>
    </source>
</evidence>
<feature type="region of interest" description="Disordered" evidence="1">
    <location>
        <begin position="1"/>
        <end position="199"/>
    </location>
</feature>
<feature type="compositionally biased region" description="Acidic residues" evidence="1">
    <location>
        <begin position="23"/>
        <end position="35"/>
    </location>
</feature>
<dbReference type="InterPro" id="IPR043763">
    <property type="entry name" value="DUF5709"/>
</dbReference>
<dbReference type="AlphaFoldDB" id="A0A239K9N8"/>
<accession>A0A239K9N8</accession>
<dbReference type="EMBL" id="FZPH01000003">
    <property type="protein sequence ID" value="SNT15156.1"/>
    <property type="molecule type" value="Genomic_DNA"/>
</dbReference>
<dbReference type="OrthoDB" id="3212066at2"/>
<proteinExistence type="predicted"/>
<protein>
    <recommendedName>
        <fullName evidence="2">DUF5709 domain-containing protein</fullName>
    </recommendedName>
</protein>
<evidence type="ECO:0000313" key="3">
    <source>
        <dbReference type="EMBL" id="SNT15156.1"/>
    </source>
</evidence>
<dbReference type="RefSeq" id="WP_089246908.1">
    <property type="nucleotide sequence ID" value="NZ_FZPH01000003.1"/>
</dbReference>
<sequence length="199" mass="21044">MRREDEYPEPWSDPEAEGLPGTADDDSTAYDDVESEREIQGPDPAALPVDSPLAVDRFGTTGEEAEQGESLDYKLARENLPEDVDDPLATPADPQIRDEEDLGTPTAQSQLDADVLDDGPTGDPDSEVSLYDTDGLELDGGGAPIGRLVDPNQLAGEEEPEGALFDDEGDSIAEDAGAAGGGATAEELAMHETEEPPYE</sequence>
<feature type="compositionally biased region" description="Acidic residues" evidence="1">
    <location>
        <begin position="156"/>
        <end position="173"/>
    </location>
</feature>
<reference evidence="3 4" key="1">
    <citation type="submission" date="2017-06" db="EMBL/GenBank/DDBJ databases">
        <authorList>
            <person name="Kim H.J."/>
            <person name="Triplett B.A."/>
        </authorList>
    </citation>
    <scope>NUCLEOTIDE SEQUENCE [LARGE SCALE GENOMIC DNA]</scope>
    <source>
        <strain evidence="3 4">CGMCC 4.5593</strain>
    </source>
</reference>
<dbReference type="Proteomes" id="UP000198362">
    <property type="component" value="Unassembled WGS sequence"/>
</dbReference>
<gene>
    <name evidence="3" type="ORF">SAMN05421812_103413</name>
</gene>
<feature type="compositionally biased region" description="Basic and acidic residues" evidence="1">
    <location>
        <begin position="188"/>
        <end position="199"/>
    </location>
</feature>
<organism evidence="3 4">
    <name type="scientific">Asanoa hainanensis</name>
    <dbReference type="NCBI Taxonomy" id="560556"/>
    <lineage>
        <taxon>Bacteria</taxon>
        <taxon>Bacillati</taxon>
        <taxon>Actinomycetota</taxon>
        <taxon>Actinomycetes</taxon>
        <taxon>Micromonosporales</taxon>
        <taxon>Micromonosporaceae</taxon>
        <taxon>Asanoa</taxon>
    </lineage>
</organism>
<name>A0A239K9N8_9ACTN</name>
<evidence type="ECO:0000256" key="1">
    <source>
        <dbReference type="SAM" id="MobiDB-lite"/>
    </source>
</evidence>
<keyword evidence="4" id="KW-1185">Reference proteome</keyword>
<dbReference type="Pfam" id="PF18970">
    <property type="entry name" value="DUF5709"/>
    <property type="match status" value="1"/>
</dbReference>
<evidence type="ECO:0000259" key="2">
    <source>
        <dbReference type="Pfam" id="PF18970"/>
    </source>
</evidence>
<feature type="domain" description="DUF5709" evidence="2">
    <location>
        <begin position="159"/>
        <end position="195"/>
    </location>
</feature>
<feature type="compositionally biased region" description="Basic and acidic residues" evidence="1">
    <location>
        <begin position="71"/>
        <end position="80"/>
    </location>
</feature>